<feature type="compositionally biased region" description="Polar residues" evidence="1">
    <location>
        <begin position="195"/>
        <end position="221"/>
    </location>
</feature>
<dbReference type="InterPro" id="IPR050703">
    <property type="entry name" value="Flavin_MAO"/>
</dbReference>
<keyword evidence="3" id="KW-1185">Reference proteome</keyword>
<dbReference type="EMBL" id="AP024428">
    <property type="protein sequence ID" value="BCR98320.1"/>
    <property type="molecule type" value="Genomic_DNA"/>
</dbReference>
<evidence type="ECO:0000313" key="2">
    <source>
        <dbReference type="EMBL" id="BCR98320.1"/>
    </source>
</evidence>
<protein>
    <submittedName>
        <fullName evidence="2">Uncharacterized protein</fullName>
    </submittedName>
</protein>
<name>A0A7R7W8I6_ASPKA</name>
<dbReference type="InterPro" id="IPR036188">
    <property type="entry name" value="FAD/NAD-bd_sf"/>
</dbReference>
<reference evidence="2" key="2">
    <citation type="submission" date="2021-02" db="EMBL/GenBank/DDBJ databases">
        <title>Aspergillus luchuensis mut. kawachii IFO 4304 genome sequence.</title>
        <authorList>
            <person name="Mori K."/>
            <person name="Kadooka C."/>
            <person name="Goto M."/>
            <person name="Futagami T."/>
        </authorList>
    </citation>
    <scope>NUCLEOTIDE SEQUENCE</scope>
    <source>
        <strain evidence="2">IFO 4308</strain>
    </source>
</reference>
<dbReference type="Gene3D" id="1.10.405.10">
    <property type="entry name" value="Guanine Nucleotide Dissociation Inhibitor, domain 1"/>
    <property type="match status" value="1"/>
</dbReference>
<gene>
    <name evidence="2" type="ORF">AKAW2_40003A</name>
</gene>
<reference evidence="2" key="1">
    <citation type="submission" date="2021-01" db="EMBL/GenBank/DDBJ databases">
        <authorList>
            <consortium name="Aspergillus luchuensis mut. kawachii IFO 4304 genome sequencing consortium"/>
            <person name="Kazuki M."/>
            <person name="Futagami T."/>
        </authorList>
    </citation>
    <scope>NUCLEOTIDE SEQUENCE</scope>
    <source>
        <strain evidence="2">IFO 4308</strain>
    </source>
</reference>
<dbReference type="SUPFAM" id="SSF51905">
    <property type="entry name" value="FAD/NAD(P)-binding domain"/>
    <property type="match status" value="1"/>
</dbReference>
<dbReference type="OrthoDB" id="5046242at2759"/>
<feature type="region of interest" description="Disordered" evidence="1">
    <location>
        <begin position="192"/>
        <end position="221"/>
    </location>
</feature>
<organism evidence="2 3">
    <name type="scientific">Aspergillus kawachii</name>
    <name type="common">White koji mold</name>
    <name type="synonym">Aspergillus awamori var. kawachi</name>
    <dbReference type="NCBI Taxonomy" id="1069201"/>
    <lineage>
        <taxon>Eukaryota</taxon>
        <taxon>Fungi</taxon>
        <taxon>Dikarya</taxon>
        <taxon>Ascomycota</taxon>
        <taxon>Pezizomycotina</taxon>
        <taxon>Eurotiomycetes</taxon>
        <taxon>Eurotiomycetidae</taxon>
        <taxon>Eurotiales</taxon>
        <taxon>Aspergillaceae</taxon>
        <taxon>Aspergillus</taxon>
        <taxon>Aspergillus subgen. Circumdati</taxon>
    </lineage>
</organism>
<dbReference type="SUPFAM" id="SSF55298">
    <property type="entry name" value="YjgF-like"/>
    <property type="match status" value="1"/>
</dbReference>
<dbReference type="GO" id="GO:0016491">
    <property type="term" value="F:oxidoreductase activity"/>
    <property type="evidence" value="ECO:0007669"/>
    <property type="project" value="UniProtKB-ARBA"/>
</dbReference>
<accession>A0A7R7W8I6</accession>
<dbReference type="RefSeq" id="XP_041542086.1">
    <property type="nucleotide sequence ID" value="XM_041688286.1"/>
</dbReference>
<dbReference type="PANTHER" id="PTHR43563">
    <property type="entry name" value="AMINE OXIDASE"/>
    <property type="match status" value="1"/>
</dbReference>
<proteinExistence type="predicted"/>
<evidence type="ECO:0000256" key="1">
    <source>
        <dbReference type="SAM" id="MobiDB-lite"/>
    </source>
</evidence>
<sequence length="221" mass="23888">MESLGGALEAAGTTVQDVYRLVYYVRHRPATTLVTVPALASPHIKFEIEVYAAVRQEPLRKFDVIVVGAGLSGLKAAWEVQKSVDPLGDGGKLTWEKRGLTNSAEPNAAEAIRLITREIENSCHKLDIRDPIGTGEGLDKLTLLEWAKTKTSSNTALAVVNMWMRAIVGIEASEISASFFFHYLKSEEGHPACVPTSSMEPNIPSSLQAPSLSRPSESATA</sequence>
<dbReference type="KEGG" id="aluc:AKAW2_40003A"/>
<dbReference type="AlphaFoldDB" id="A0A7R7W8I6"/>
<dbReference type="Proteomes" id="UP000661280">
    <property type="component" value="Chromosome 4"/>
</dbReference>
<dbReference type="GeneID" id="64959645"/>
<dbReference type="PANTHER" id="PTHR43563:SF14">
    <property type="entry name" value="AMINE OXIDASE"/>
    <property type="match status" value="1"/>
</dbReference>
<dbReference type="Gene3D" id="3.50.50.60">
    <property type="entry name" value="FAD/NAD(P)-binding domain"/>
    <property type="match status" value="1"/>
</dbReference>
<dbReference type="InterPro" id="IPR035959">
    <property type="entry name" value="RutC-like_sf"/>
</dbReference>
<evidence type="ECO:0000313" key="3">
    <source>
        <dbReference type="Proteomes" id="UP000661280"/>
    </source>
</evidence>